<name>A0A8X6H2D0_TRICU</name>
<feature type="transmembrane region" description="Helical" evidence="8">
    <location>
        <begin position="30"/>
        <end position="48"/>
    </location>
</feature>
<evidence type="ECO:0000256" key="3">
    <source>
        <dbReference type="ARBA" id="ARBA00006958"/>
    </source>
</evidence>
<evidence type="ECO:0000256" key="8">
    <source>
        <dbReference type="SAM" id="Phobius"/>
    </source>
</evidence>
<proteinExistence type="inferred from homology"/>
<keyword evidence="7" id="KW-0539">Nucleus</keyword>
<evidence type="ECO:0000256" key="7">
    <source>
        <dbReference type="ARBA" id="ARBA00023242"/>
    </source>
</evidence>
<keyword evidence="5" id="KW-0479">Metal-binding</keyword>
<evidence type="ECO:0000256" key="6">
    <source>
        <dbReference type="ARBA" id="ARBA00022801"/>
    </source>
</evidence>
<keyword evidence="6" id="KW-0378">Hydrolase</keyword>
<dbReference type="GO" id="GO:0004518">
    <property type="term" value="F:nuclease activity"/>
    <property type="evidence" value="ECO:0007669"/>
    <property type="project" value="UniProtKB-KW"/>
</dbReference>
<accession>A0A8X6H2D0</accession>
<comment type="subcellular location">
    <subcellularLocation>
        <location evidence="2">Nucleus</location>
    </subcellularLocation>
</comment>
<keyword evidence="11" id="KW-1185">Reference proteome</keyword>
<reference evidence="10" key="1">
    <citation type="submission" date="2020-07" db="EMBL/GenBank/DDBJ databases">
        <title>Multicomponent nature underlies the extraordinary mechanical properties of spider dragline silk.</title>
        <authorList>
            <person name="Kono N."/>
            <person name="Nakamura H."/>
            <person name="Mori M."/>
            <person name="Yoshida Y."/>
            <person name="Ohtoshi R."/>
            <person name="Malay A.D."/>
            <person name="Moran D.A.P."/>
            <person name="Tomita M."/>
            <person name="Numata K."/>
            <person name="Arakawa K."/>
        </authorList>
    </citation>
    <scope>NUCLEOTIDE SEQUENCE</scope>
</reference>
<dbReference type="Proteomes" id="UP000887116">
    <property type="component" value="Unassembled WGS sequence"/>
</dbReference>
<dbReference type="GO" id="GO:0016787">
    <property type="term" value="F:hydrolase activity"/>
    <property type="evidence" value="ECO:0007669"/>
    <property type="project" value="UniProtKB-KW"/>
</dbReference>
<dbReference type="GO" id="GO:0005634">
    <property type="term" value="C:nucleus"/>
    <property type="evidence" value="ECO:0007669"/>
    <property type="project" value="UniProtKB-SubCell"/>
</dbReference>
<evidence type="ECO:0000256" key="2">
    <source>
        <dbReference type="ARBA" id="ARBA00004123"/>
    </source>
</evidence>
<protein>
    <submittedName>
        <fullName evidence="10">Protein ALP1-like</fullName>
    </submittedName>
</protein>
<keyword evidence="8" id="KW-1133">Transmembrane helix</keyword>
<dbReference type="PANTHER" id="PTHR22930:SF85">
    <property type="entry name" value="GH03217P-RELATED"/>
    <property type="match status" value="1"/>
</dbReference>
<feature type="domain" description="DDE Tnp4" evidence="9">
    <location>
        <begin position="186"/>
        <end position="347"/>
    </location>
</feature>
<dbReference type="Pfam" id="PF13359">
    <property type="entry name" value="DDE_Tnp_4"/>
    <property type="match status" value="1"/>
</dbReference>
<dbReference type="GO" id="GO:0046872">
    <property type="term" value="F:metal ion binding"/>
    <property type="evidence" value="ECO:0007669"/>
    <property type="project" value="UniProtKB-KW"/>
</dbReference>
<sequence>MDNQNLIAYHQILDSQSANNSFRYRNGSRMRKFLLFLTSIYVSMNAAYRERRMWTKVRSSAWWERIVLESWDDDDFKENFRVSRRTFHHICEQLTPMIRKKFMIRRPISVKRRVAVTLVKLGSSGELRTVANLFGIARCTACIIIKEVCTALCMIFKIKFPRNSDLHEIATEFFNRPALPGCCGALDGCHIPIKAPSQNAKDYFCRKQFHSLILQAVVDGNCRFINVNVGWPGSVHDARVFRNSQLYLAGVTSKLFSPANVTVYDNSYKPFLVADSAYPLLPWVMKPFGRSLTHEMANFNKKLSCGRVVVEHAFRQLKRRWRCLLKANDSQTGSVKTQVLACCVLHNICKDFTDEFIDRWDVEDSTNGDDELAHNDSNLEEGKKMRNYFWKNFACKLILK</sequence>
<evidence type="ECO:0000259" key="9">
    <source>
        <dbReference type="Pfam" id="PF13359"/>
    </source>
</evidence>
<dbReference type="PANTHER" id="PTHR22930">
    <property type="match status" value="1"/>
</dbReference>
<evidence type="ECO:0000256" key="5">
    <source>
        <dbReference type="ARBA" id="ARBA00022723"/>
    </source>
</evidence>
<evidence type="ECO:0000313" key="10">
    <source>
        <dbReference type="EMBL" id="GFR14928.1"/>
    </source>
</evidence>
<dbReference type="EMBL" id="BMAO01007281">
    <property type="protein sequence ID" value="GFR14928.1"/>
    <property type="molecule type" value="Genomic_DNA"/>
</dbReference>
<organism evidence="10 11">
    <name type="scientific">Trichonephila clavata</name>
    <name type="common">Joro spider</name>
    <name type="synonym">Nephila clavata</name>
    <dbReference type="NCBI Taxonomy" id="2740835"/>
    <lineage>
        <taxon>Eukaryota</taxon>
        <taxon>Metazoa</taxon>
        <taxon>Ecdysozoa</taxon>
        <taxon>Arthropoda</taxon>
        <taxon>Chelicerata</taxon>
        <taxon>Arachnida</taxon>
        <taxon>Araneae</taxon>
        <taxon>Araneomorphae</taxon>
        <taxon>Entelegynae</taxon>
        <taxon>Araneoidea</taxon>
        <taxon>Nephilidae</taxon>
        <taxon>Trichonephila</taxon>
    </lineage>
</organism>
<keyword evidence="8" id="KW-0812">Transmembrane</keyword>
<dbReference type="InterPro" id="IPR045249">
    <property type="entry name" value="HARBI1-like"/>
</dbReference>
<comment type="similarity">
    <text evidence="3">Belongs to the HARBI1 family.</text>
</comment>
<comment type="caution">
    <text evidence="10">The sequence shown here is derived from an EMBL/GenBank/DDBJ whole genome shotgun (WGS) entry which is preliminary data.</text>
</comment>
<keyword evidence="8" id="KW-0472">Membrane</keyword>
<evidence type="ECO:0000256" key="1">
    <source>
        <dbReference type="ARBA" id="ARBA00001968"/>
    </source>
</evidence>
<evidence type="ECO:0000313" key="11">
    <source>
        <dbReference type="Proteomes" id="UP000887116"/>
    </source>
</evidence>
<comment type="cofactor">
    <cofactor evidence="1">
        <name>a divalent metal cation</name>
        <dbReference type="ChEBI" id="CHEBI:60240"/>
    </cofactor>
</comment>
<dbReference type="InterPro" id="IPR027806">
    <property type="entry name" value="HARBI1_dom"/>
</dbReference>
<dbReference type="OrthoDB" id="6580182at2759"/>
<evidence type="ECO:0000256" key="4">
    <source>
        <dbReference type="ARBA" id="ARBA00022722"/>
    </source>
</evidence>
<gene>
    <name evidence="10" type="primary">At3g55350</name>
    <name evidence="10" type="ORF">TNCT_629751</name>
</gene>
<keyword evidence="4" id="KW-0540">Nuclease</keyword>
<dbReference type="AlphaFoldDB" id="A0A8X6H2D0"/>